<dbReference type="AlphaFoldDB" id="A0AB34QVF8"/>
<feature type="domain" description="Bacterial type II secretion system protein E" evidence="2">
    <location>
        <begin position="153"/>
        <end position="314"/>
    </location>
</feature>
<accession>A0AB34QVF8</accession>
<dbReference type="Proteomes" id="UP000031978">
    <property type="component" value="Unassembled WGS sequence"/>
</dbReference>
<dbReference type="PANTHER" id="PTHR30486:SF6">
    <property type="entry name" value="TYPE IV PILUS RETRACTATION ATPASE PILT"/>
    <property type="match status" value="1"/>
</dbReference>
<proteinExistence type="inferred from homology"/>
<gene>
    <name evidence="3" type="ORF">B4127_0603</name>
</gene>
<dbReference type="InterPro" id="IPR025662">
    <property type="entry name" value="Sigma_54_int_dom_ATP-bd_1"/>
</dbReference>
<sequence>MNNAANAAVDERKQLIEKVRAHLKRHYPSDLLNAYVDSQERQKMKEKLKKDFPHLNDDELEYSMREIVGFGVIEEIMEQYKDVTDISFNGTHLDVITNTGKIRYGKIDEEYIVKIIKKFGNACKKEFTPNSPIIDATYGNLRLNAVHKNIAQYGTTMALRIVRPRLALTKDNFAAFAPEYVYAIFEAIIASKSNVIISGETGTGKTELQKLFISMIDYKDHIIMIEDTPESHVKTLFPDKDIKSWITNASTGIEDLVKAGLRNNPVWIIPAEVRSKEAYEMIQAALSGHRLIAGIHTPGPRFIVSRLINMMKMGYVIDDESMKEDLHSYLDFGVHLEKITGEDGKVIRYLKEIVEFLPDGEVLTVFRCDLTNDGFKYHDGGRISSNFVKRMMEKLVPIELQEKLAERLTMHEVNA</sequence>
<dbReference type="Gene3D" id="3.30.450.380">
    <property type="match status" value="1"/>
</dbReference>
<dbReference type="InterPro" id="IPR001482">
    <property type="entry name" value="T2SS/T4SS_dom"/>
</dbReference>
<dbReference type="RefSeq" id="WP_044141479.1">
    <property type="nucleotide sequence ID" value="NZ_JAUCEO010000003.1"/>
</dbReference>
<dbReference type="PANTHER" id="PTHR30486">
    <property type="entry name" value="TWITCHING MOTILITY PROTEIN PILT"/>
    <property type="match status" value="1"/>
</dbReference>
<dbReference type="EMBL" id="JXCL01000038">
    <property type="protein sequence ID" value="KIL13591.1"/>
    <property type="molecule type" value="Genomic_DNA"/>
</dbReference>
<dbReference type="InterPro" id="IPR027417">
    <property type="entry name" value="P-loop_NTPase"/>
</dbReference>
<dbReference type="CDD" id="cd01130">
    <property type="entry name" value="VirB11-like_ATPase"/>
    <property type="match status" value="1"/>
</dbReference>
<dbReference type="Pfam" id="PF00437">
    <property type="entry name" value="T2SSE"/>
    <property type="match status" value="1"/>
</dbReference>
<reference evidence="3 4" key="1">
    <citation type="submission" date="2014-12" db="EMBL/GenBank/DDBJ databases">
        <title>Draft Genome Sequences of Five Spore-Forming Food Isolates of Bacillus pumilus.</title>
        <authorList>
            <person name="de Jong A."/>
            <person name="van Heel A.J."/>
            <person name="Montalban-Lopez M."/>
            <person name="Krawczyk A.O."/>
            <person name="Berendsen E.M."/>
            <person name="Wells-Bennik M."/>
            <person name="Kuipers O.P."/>
        </authorList>
    </citation>
    <scope>NUCLEOTIDE SEQUENCE [LARGE SCALE GENOMIC DNA]</scope>
    <source>
        <strain evidence="3 4">B4127</strain>
    </source>
</reference>
<comment type="similarity">
    <text evidence="1">Belongs to the GSP E family.</text>
</comment>
<protein>
    <recommendedName>
        <fullName evidence="2">Bacterial type II secretion system protein E domain-containing protein</fullName>
    </recommendedName>
</protein>
<organism evidence="3 4">
    <name type="scientific">Bacillus pumilus</name>
    <name type="common">Bacillus mesentericus</name>
    <dbReference type="NCBI Taxonomy" id="1408"/>
    <lineage>
        <taxon>Bacteria</taxon>
        <taxon>Bacillati</taxon>
        <taxon>Bacillota</taxon>
        <taxon>Bacilli</taxon>
        <taxon>Bacillales</taxon>
        <taxon>Bacillaceae</taxon>
        <taxon>Bacillus</taxon>
    </lineage>
</organism>
<dbReference type="PROSITE" id="PS00675">
    <property type="entry name" value="SIGMA54_INTERACT_1"/>
    <property type="match status" value="1"/>
</dbReference>
<evidence type="ECO:0000256" key="1">
    <source>
        <dbReference type="ARBA" id="ARBA00006611"/>
    </source>
</evidence>
<evidence type="ECO:0000259" key="2">
    <source>
        <dbReference type="Pfam" id="PF00437"/>
    </source>
</evidence>
<dbReference type="GO" id="GO:0016887">
    <property type="term" value="F:ATP hydrolysis activity"/>
    <property type="evidence" value="ECO:0007669"/>
    <property type="project" value="InterPro"/>
</dbReference>
<dbReference type="SUPFAM" id="SSF52540">
    <property type="entry name" value="P-loop containing nucleoside triphosphate hydrolases"/>
    <property type="match status" value="1"/>
</dbReference>
<name>A0AB34QVF8_BACPU</name>
<comment type="caution">
    <text evidence="3">The sequence shown here is derived from an EMBL/GenBank/DDBJ whole genome shotgun (WGS) entry which is preliminary data.</text>
</comment>
<evidence type="ECO:0000313" key="3">
    <source>
        <dbReference type="EMBL" id="KIL13591.1"/>
    </source>
</evidence>
<dbReference type="Gene3D" id="3.40.50.300">
    <property type="entry name" value="P-loop containing nucleotide triphosphate hydrolases"/>
    <property type="match status" value="1"/>
</dbReference>
<evidence type="ECO:0000313" key="4">
    <source>
        <dbReference type="Proteomes" id="UP000031978"/>
    </source>
</evidence>
<dbReference type="InterPro" id="IPR050921">
    <property type="entry name" value="T4SS_GSP_E_ATPase"/>
</dbReference>